<evidence type="ECO:0000313" key="3">
    <source>
        <dbReference type="Proteomes" id="UP001055453"/>
    </source>
</evidence>
<accession>A0ABM7YX12</accession>
<evidence type="ECO:0000259" key="1">
    <source>
        <dbReference type="Pfam" id="PF14252"/>
    </source>
</evidence>
<dbReference type="Proteomes" id="UP001055453">
    <property type="component" value="Chromosome"/>
</dbReference>
<evidence type="ECO:0000313" key="2">
    <source>
        <dbReference type="EMBL" id="BDI15194.1"/>
    </source>
</evidence>
<dbReference type="RefSeq" id="WP_251958644.1">
    <property type="nucleotide sequence ID" value="NZ_AP025732.1"/>
</dbReference>
<gene>
    <name evidence="2" type="ORF">ANSO36C_09960</name>
</gene>
<proteinExistence type="predicted"/>
<dbReference type="EMBL" id="AP025732">
    <property type="protein sequence ID" value="BDI15194.1"/>
    <property type="molecule type" value="Genomic_DNA"/>
</dbReference>
<dbReference type="Pfam" id="PF14252">
    <property type="entry name" value="DUF4347"/>
    <property type="match status" value="1"/>
</dbReference>
<name>A0ABM7YX12_NOSCO</name>
<keyword evidence="3" id="KW-1185">Reference proteome</keyword>
<reference evidence="2" key="1">
    <citation type="submission" date="2022-04" db="EMBL/GenBank/DDBJ databases">
        <title>Complete genome sequence of a cyanobacterium, Nostoc sp. SO-36, isolated in Antarctica.</title>
        <authorList>
            <person name="Kanesaki Y."/>
            <person name="Effendi D."/>
            <person name="Sakamoto T."/>
            <person name="Ohtani S."/>
            <person name="Awai K."/>
        </authorList>
    </citation>
    <scope>NUCLEOTIDE SEQUENCE</scope>
    <source>
        <strain evidence="2">SO-36</strain>
    </source>
</reference>
<organism evidence="2 3">
    <name type="scientific">Nostoc cf. commune SO-36</name>
    <dbReference type="NCBI Taxonomy" id="449208"/>
    <lineage>
        <taxon>Bacteria</taxon>
        <taxon>Bacillati</taxon>
        <taxon>Cyanobacteriota</taxon>
        <taxon>Cyanophyceae</taxon>
        <taxon>Nostocales</taxon>
        <taxon>Nostocaceae</taxon>
        <taxon>Nostoc</taxon>
    </lineage>
</organism>
<sequence length="228" mass="24631">MTTLHTSHFQENSAIFTSDTHSLVFIDMAIEDYSGLANGVLPNTQVFVLDSTQNGVEQITEMLASCNPLNLTNIHIVCHGIPGSLQLGNTNLGLDNLDKYSQQLQQWQNIRSASAKSDKPWNLLIYGCNVALGDAGAEFVQKLHQLTGANIAASRQRIGNAALGGNWELEVCTAQMEVSLAFTETTRKAYAGVLATFTVNNTGDADDGNANNDITTLREAINLENSTE</sequence>
<dbReference type="InterPro" id="IPR025592">
    <property type="entry name" value="DUF4347"/>
</dbReference>
<feature type="domain" description="DUF4347" evidence="1">
    <location>
        <begin position="23"/>
        <end position="194"/>
    </location>
</feature>
<protein>
    <recommendedName>
        <fullName evidence="1">DUF4347 domain-containing protein</fullName>
    </recommendedName>
</protein>